<dbReference type="RefSeq" id="WP_229693377.1">
    <property type="nucleotide sequence ID" value="NZ_BMNC01000003.1"/>
</dbReference>
<dbReference type="PANTHER" id="PTHR33164">
    <property type="entry name" value="TRANSCRIPTIONAL REGULATOR, MARR FAMILY"/>
    <property type="match status" value="1"/>
</dbReference>
<gene>
    <name evidence="2" type="ORF">GCM10011609_29110</name>
</gene>
<dbReference type="Pfam" id="PF12802">
    <property type="entry name" value="MarR_2"/>
    <property type="match status" value="1"/>
</dbReference>
<evidence type="ECO:0000313" key="3">
    <source>
        <dbReference type="Proteomes" id="UP000597656"/>
    </source>
</evidence>
<sequence>MTDEAHPQHDSDADLFEAVGPAFARLRRRTPQVPVDPPVERKDINRNLVLNVIDEIEGEVSVGGVADALGIDPSVASRMVSDCISHGYVLRAPSQLDGRKAVLHLTEAGLALRDRFRSQQRQAFEYITQDWPVAERRELARLIIKYLLLVDGDPTKNISDSLSIKGVWRGGVRRAVA</sequence>
<keyword evidence="3" id="KW-1185">Reference proteome</keyword>
<dbReference type="InterPro" id="IPR036390">
    <property type="entry name" value="WH_DNA-bd_sf"/>
</dbReference>
<dbReference type="InterPro" id="IPR000835">
    <property type="entry name" value="HTH_MarR-typ"/>
</dbReference>
<organism evidence="2 3">
    <name type="scientific">Lentzea pudingi</name>
    <dbReference type="NCBI Taxonomy" id="1789439"/>
    <lineage>
        <taxon>Bacteria</taxon>
        <taxon>Bacillati</taxon>
        <taxon>Actinomycetota</taxon>
        <taxon>Actinomycetes</taxon>
        <taxon>Pseudonocardiales</taxon>
        <taxon>Pseudonocardiaceae</taxon>
        <taxon>Lentzea</taxon>
    </lineage>
</organism>
<dbReference type="InterPro" id="IPR036388">
    <property type="entry name" value="WH-like_DNA-bd_sf"/>
</dbReference>
<dbReference type="SUPFAM" id="SSF46785">
    <property type="entry name" value="Winged helix' DNA-binding domain"/>
    <property type="match status" value="1"/>
</dbReference>
<feature type="domain" description="HTH marR-type" evidence="1">
    <location>
        <begin position="12"/>
        <end position="148"/>
    </location>
</feature>
<protein>
    <submittedName>
        <fullName evidence="2">MarR family transcriptional regulator</fullName>
    </submittedName>
</protein>
<evidence type="ECO:0000313" key="2">
    <source>
        <dbReference type="EMBL" id="GGM90330.1"/>
    </source>
</evidence>
<dbReference type="Gene3D" id="1.10.10.10">
    <property type="entry name" value="Winged helix-like DNA-binding domain superfamily/Winged helix DNA-binding domain"/>
    <property type="match status" value="1"/>
</dbReference>
<dbReference type="InterPro" id="IPR039422">
    <property type="entry name" value="MarR/SlyA-like"/>
</dbReference>
<dbReference type="PROSITE" id="PS50995">
    <property type="entry name" value="HTH_MARR_2"/>
    <property type="match status" value="1"/>
</dbReference>
<dbReference type="EMBL" id="BMNC01000003">
    <property type="protein sequence ID" value="GGM90330.1"/>
    <property type="molecule type" value="Genomic_DNA"/>
</dbReference>
<name>A0ABQ2HUM8_9PSEU</name>
<proteinExistence type="predicted"/>
<dbReference type="Proteomes" id="UP000597656">
    <property type="component" value="Unassembled WGS sequence"/>
</dbReference>
<dbReference type="PANTHER" id="PTHR33164:SF57">
    <property type="entry name" value="MARR-FAMILY TRANSCRIPTIONAL REGULATOR"/>
    <property type="match status" value="1"/>
</dbReference>
<evidence type="ECO:0000259" key="1">
    <source>
        <dbReference type="PROSITE" id="PS50995"/>
    </source>
</evidence>
<comment type="caution">
    <text evidence="2">The sequence shown here is derived from an EMBL/GenBank/DDBJ whole genome shotgun (WGS) entry which is preliminary data.</text>
</comment>
<dbReference type="SMART" id="SM00347">
    <property type="entry name" value="HTH_MARR"/>
    <property type="match status" value="1"/>
</dbReference>
<reference evidence="3" key="1">
    <citation type="journal article" date="2019" name="Int. J. Syst. Evol. Microbiol.">
        <title>The Global Catalogue of Microorganisms (GCM) 10K type strain sequencing project: providing services to taxonomists for standard genome sequencing and annotation.</title>
        <authorList>
            <consortium name="The Broad Institute Genomics Platform"/>
            <consortium name="The Broad Institute Genome Sequencing Center for Infectious Disease"/>
            <person name="Wu L."/>
            <person name="Ma J."/>
        </authorList>
    </citation>
    <scope>NUCLEOTIDE SEQUENCE [LARGE SCALE GENOMIC DNA]</scope>
    <source>
        <strain evidence="3">CGMCC 4.7319</strain>
    </source>
</reference>
<accession>A0ABQ2HUM8</accession>